<accession>A0A6J4M691</accession>
<evidence type="ECO:0000313" key="2">
    <source>
        <dbReference type="EMBL" id="CAA9350011.1"/>
    </source>
</evidence>
<gene>
    <name evidence="2" type="ORF">AVDCRST_MAG71-2723</name>
</gene>
<sequence>GDREQASRSTAPIPAGADQGRPDRVPARQSASVRCRAAEAARPCLAGFGTAAAL</sequence>
<evidence type="ECO:0000256" key="1">
    <source>
        <dbReference type="SAM" id="MobiDB-lite"/>
    </source>
</evidence>
<dbReference type="AlphaFoldDB" id="A0A6J4M691"/>
<feature type="region of interest" description="Disordered" evidence="1">
    <location>
        <begin position="1"/>
        <end position="30"/>
    </location>
</feature>
<feature type="non-terminal residue" evidence="2">
    <location>
        <position position="54"/>
    </location>
</feature>
<dbReference type="EMBL" id="CADCUA010000641">
    <property type="protein sequence ID" value="CAA9350011.1"/>
    <property type="molecule type" value="Genomic_DNA"/>
</dbReference>
<proteinExistence type="predicted"/>
<protein>
    <submittedName>
        <fullName evidence="2">Uncharacterized protein</fullName>
    </submittedName>
</protein>
<organism evidence="2">
    <name type="scientific">uncultured Lysobacter sp</name>
    <dbReference type="NCBI Taxonomy" id="271060"/>
    <lineage>
        <taxon>Bacteria</taxon>
        <taxon>Pseudomonadati</taxon>
        <taxon>Pseudomonadota</taxon>
        <taxon>Gammaproteobacteria</taxon>
        <taxon>Lysobacterales</taxon>
        <taxon>Lysobacteraceae</taxon>
        <taxon>Lysobacter</taxon>
        <taxon>environmental samples</taxon>
    </lineage>
</organism>
<feature type="non-terminal residue" evidence="2">
    <location>
        <position position="1"/>
    </location>
</feature>
<reference evidence="2" key="1">
    <citation type="submission" date="2020-02" db="EMBL/GenBank/DDBJ databases">
        <authorList>
            <person name="Meier V. D."/>
        </authorList>
    </citation>
    <scope>NUCLEOTIDE SEQUENCE</scope>
    <source>
        <strain evidence="2">AVDCRST_MAG71</strain>
    </source>
</reference>
<name>A0A6J4M691_9GAMM</name>